<accession>A0A4V3D5Q7</accession>
<evidence type="ECO:0000313" key="2">
    <source>
        <dbReference type="Proteomes" id="UP000295510"/>
    </source>
</evidence>
<protein>
    <submittedName>
        <fullName evidence="1">Uncharacterized protein</fullName>
    </submittedName>
</protein>
<dbReference type="Proteomes" id="UP000295510">
    <property type="component" value="Unassembled WGS sequence"/>
</dbReference>
<name>A0A4V3D5Q7_9BURK</name>
<dbReference type="AlphaFoldDB" id="A0A4V3D5Q7"/>
<proteinExistence type="predicted"/>
<keyword evidence="2" id="KW-1185">Reference proteome</keyword>
<reference evidence="1 2" key="1">
    <citation type="submission" date="2019-03" db="EMBL/GenBank/DDBJ databases">
        <title>Genomic Encyclopedia of Type Strains, Phase IV (KMG-IV): sequencing the most valuable type-strain genomes for metagenomic binning, comparative biology and taxonomic classification.</title>
        <authorList>
            <person name="Goeker M."/>
        </authorList>
    </citation>
    <scope>NUCLEOTIDE SEQUENCE [LARGE SCALE GENOMIC DNA]</scope>
    <source>
        <strain evidence="1 2">DSM 19605</strain>
    </source>
</reference>
<dbReference type="RefSeq" id="WP_161936791.1">
    <property type="nucleotide sequence ID" value="NZ_SNYL01000014.1"/>
</dbReference>
<organism evidence="1 2">
    <name type="scientific">Tepidicella xavieri</name>
    <dbReference type="NCBI Taxonomy" id="360241"/>
    <lineage>
        <taxon>Bacteria</taxon>
        <taxon>Pseudomonadati</taxon>
        <taxon>Pseudomonadota</taxon>
        <taxon>Betaproteobacteria</taxon>
        <taxon>Burkholderiales</taxon>
        <taxon>Tepidicella</taxon>
    </lineage>
</organism>
<sequence>MNPARLSRIVAAMPLGMGAGLFAARDLRPLAPSIHKRSDLDALRGDWRKIGGDFRVAVEKFQTEEAHRTR</sequence>
<dbReference type="EMBL" id="SNYL01000014">
    <property type="protein sequence ID" value="TDQ40977.1"/>
    <property type="molecule type" value="Genomic_DNA"/>
</dbReference>
<gene>
    <name evidence="1" type="ORF">DFR43_11462</name>
</gene>
<evidence type="ECO:0000313" key="1">
    <source>
        <dbReference type="EMBL" id="TDQ40977.1"/>
    </source>
</evidence>
<comment type="caution">
    <text evidence="1">The sequence shown here is derived from an EMBL/GenBank/DDBJ whole genome shotgun (WGS) entry which is preliminary data.</text>
</comment>